<feature type="non-terminal residue" evidence="9">
    <location>
        <position position="535"/>
    </location>
</feature>
<dbReference type="PROSITE" id="PS00135">
    <property type="entry name" value="TRYPSIN_SER"/>
    <property type="match status" value="1"/>
</dbReference>
<keyword evidence="7" id="KW-0472">Membrane</keyword>
<dbReference type="PRINTS" id="PR00722">
    <property type="entry name" value="CHYMOTRYPSIN"/>
</dbReference>
<dbReference type="PANTHER" id="PTHR24252">
    <property type="entry name" value="ACROSIN-RELATED"/>
    <property type="match status" value="1"/>
</dbReference>
<protein>
    <recommendedName>
        <fullName evidence="8">Peptidase S1 domain-containing protein</fullName>
    </recommendedName>
</protein>
<dbReference type="EMBL" id="SRMA01026193">
    <property type="protein sequence ID" value="TRY86689.1"/>
    <property type="molecule type" value="Genomic_DNA"/>
</dbReference>
<name>A0A553Q9T5_9TELE</name>
<gene>
    <name evidence="9" type="ORF">DNTS_025806</name>
</gene>
<reference evidence="9 10" key="1">
    <citation type="journal article" date="2019" name="Sci. Data">
        <title>Hybrid genome assembly and annotation of Danionella translucida.</title>
        <authorList>
            <person name="Kadobianskyi M."/>
            <person name="Schulze L."/>
            <person name="Schuelke M."/>
            <person name="Judkewitz B."/>
        </authorList>
    </citation>
    <scope>NUCLEOTIDE SEQUENCE [LARGE SCALE GENOMIC DNA]</scope>
    <source>
        <strain evidence="9 10">Bolton</strain>
    </source>
</reference>
<dbReference type="InterPro" id="IPR033116">
    <property type="entry name" value="TRYPSIN_SER"/>
</dbReference>
<evidence type="ECO:0000256" key="3">
    <source>
        <dbReference type="ARBA" id="ARBA00022825"/>
    </source>
</evidence>
<feature type="transmembrane region" description="Helical" evidence="7">
    <location>
        <begin position="77"/>
        <end position="100"/>
    </location>
</feature>
<dbReference type="GO" id="GO:0004252">
    <property type="term" value="F:serine-type endopeptidase activity"/>
    <property type="evidence" value="ECO:0007669"/>
    <property type="project" value="InterPro"/>
</dbReference>
<keyword evidence="2 6" id="KW-0378">Hydrolase</keyword>
<keyword evidence="10" id="KW-1185">Reference proteome</keyword>
<keyword evidence="7" id="KW-0812">Transmembrane</keyword>
<sequence>MEDSDKNDPPPPYYSVALEPLTPPMTYEEVISEDKRNGLPNYVPKDPTKVQVAAVVITQRVFVPPKQQSSSCSTKMWMGWLCALVGLGLIGMAIALGVYYGSKSHPVNYENGCKGENCIQNEKPCDQNDCKDEEQNDAYEIMMTSDNCSRSMFCNGIIECKQEIDETNCVRFGEGRVLQVKTSQDGRYLPVCSQGLNKSYADQICEQLGFRRAYALSSVDSNPSVALTIRPKSPKLIQALVNVSSGCPDNSAVSIECTDCGKQQTVSRIIGGTSSKLGQWPWQVSLHYKGQHVCGGSIISPDFVISAAHCFQSLMNNPGNWLVYIGTVSQSSLGTPYRVATIIKNEGYSSSSNDYDIALLKLSSPVAFSDTAQPICLPTVDQSFSDGLQCWTSGFGTTEQGGDHISTSLMGVSVNLIDTRVCNSSKVYSGIITKDMICAGDLNGGRDSCQGDSGGPMMCQGDNGRWILAGITSWGSGCGQKQKPGVYSRVTSLLPWIYSKMQSMWRAADAAAVSTRSPGRLEMKKLKQRTQWSLR</sequence>
<dbReference type="Pfam" id="PF00089">
    <property type="entry name" value="Trypsin"/>
    <property type="match status" value="1"/>
</dbReference>
<dbReference type="Gene3D" id="3.10.250.10">
    <property type="entry name" value="SRCR-like domain"/>
    <property type="match status" value="1"/>
</dbReference>
<dbReference type="InterPro" id="IPR043504">
    <property type="entry name" value="Peptidase_S1_PA_chymotrypsin"/>
</dbReference>
<dbReference type="GO" id="GO:0016020">
    <property type="term" value="C:membrane"/>
    <property type="evidence" value="ECO:0007669"/>
    <property type="project" value="InterPro"/>
</dbReference>
<dbReference type="InterPro" id="IPR001190">
    <property type="entry name" value="SRCR"/>
</dbReference>
<keyword evidence="3 6" id="KW-0720">Serine protease</keyword>
<comment type="caution">
    <text evidence="9">The sequence shown here is derived from an EMBL/GenBank/DDBJ whole genome shotgun (WGS) entry which is preliminary data.</text>
</comment>
<evidence type="ECO:0000256" key="2">
    <source>
        <dbReference type="ARBA" id="ARBA00022801"/>
    </source>
</evidence>
<feature type="domain" description="Peptidase S1" evidence="8">
    <location>
        <begin position="269"/>
        <end position="502"/>
    </location>
</feature>
<dbReference type="Gene3D" id="2.40.10.10">
    <property type="entry name" value="Trypsin-like serine proteases"/>
    <property type="match status" value="2"/>
</dbReference>
<dbReference type="SUPFAM" id="SSF56487">
    <property type="entry name" value="SRCR-like"/>
    <property type="match status" value="1"/>
</dbReference>
<evidence type="ECO:0000259" key="8">
    <source>
        <dbReference type="PROSITE" id="PS50240"/>
    </source>
</evidence>
<dbReference type="OrthoDB" id="6380398at2759"/>
<evidence type="ECO:0000256" key="4">
    <source>
        <dbReference type="ARBA" id="ARBA00023157"/>
    </source>
</evidence>
<evidence type="ECO:0000256" key="7">
    <source>
        <dbReference type="SAM" id="Phobius"/>
    </source>
</evidence>
<dbReference type="InterPro" id="IPR036772">
    <property type="entry name" value="SRCR-like_dom_sf"/>
</dbReference>
<dbReference type="Proteomes" id="UP000316079">
    <property type="component" value="Unassembled WGS sequence"/>
</dbReference>
<dbReference type="AlphaFoldDB" id="A0A553Q9T5"/>
<accession>A0A553Q9T5</accession>
<evidence type="ECO:0000256" key="5">
    <source>
        <dbReference type="ARBA" id="ARBA00023180"/>
    </source>
</evidence>
<dbReference type="CDD" id="cd00190">
    <property type="entry name" value="Tryp_SPc"/>
    <property type="match status" value="1"/>
</dbReference>
<keyword evidence="5" id="KW-0325">Glycoprotein</keyword>
<proteinExistence type="predicted"/>
<dbReference type="PANTHER" id="PTHR24252:SF27">
    <property type="entry name" value="TRANSMEMBRANE PROTEASE SERINE 3-LIKE"/>
    <property type="match status" value="1"/>
</dbReference>
<organism evidence="9 10">
    <name type="scientific">Danionella cerebrum</name>
    <dbReference type="NCBI Taxonomy" id="2873325"/>
    <lineage>
        <taxon>Eukaryota</taxon>
        <taxon>Metazoa</taxon>
        <taxon>Chordata</taxon>
        <taxon>Craniata</taxon>
        <taxon>Vertebrata</taxon>
        <taxon>Euteleostomi</taxon>
        <taxon>Actinopterygii</taxon>
        <taxon>Neopterygii</taxon>
        <taxon>Teleostei</taxon>
        <taxon>Ostariophysi</taxon>
        <taxon>Cypriniformes</taxon>
        <taxon>Danionidae</taxon>
        <taxon>Danioninae</taxon>
        <taxon>Danionella</taxon>
    </lineage>
</organism>
<evidence type="ECO:0000313" key="10">
    <source>
        <dbReference type="Proteomes" id="UP000316079"/>
    </source>
</evidence>
<evidence type="ECO:0000256" key="6">
    <source>
        <dbReference type="RuleBase" id="RU363034"/>
    </source>
</evidence>
<dbReference type="SUPFAM" id="SSF50494">
    <property type="entry name" value="Trypsin-like serine proteases"/>
    <property type="match status" value="1"/>
</dbReference>
<dbReference type="STRING" id="623744.A0A553Q9T5"/>
<dbReference type="InterPro" id="IPR009003">
    <property type="entry name" value="Peptidase_S1_PA"/>
</dbReference>
<evidence type="ECO:0000256" key="1">
    <source>
        <dbReference type="ARBA" id="ARBA00022670"/>
    </source>
</evidence>
<keyword evidence="7" id="KW-1133">Transmembrane helix</keyword>
<evidence type="ECO:0000313" key="9">
    <source>
        <dbReference type="EMBL" id="TRY86689.1"/>
    </source>
</evidence>
<dbReference type="Pfam" id="PF15494">
    <property type="entry name" value="SRCR_2"/>
    <property type="match status" value="1"/>
</dbReference>
<dbReference type="PROSITE" id="PS00134">
    <property type="entry name" value="TRYPSIN_HIS"/>
    <property type="match status" value="1"/>
</dbReference>
<keyword evidence="1 6" id="KW-0645">Protease</keyword>
<dbReference type="SMART" id="SM00020">
    <property type="entry name" value="Tryp_SPc"/>
    <property type="match status" value="1"/>
</dbReference>
<dbReference type="GO" id="GO:0006508">
    <property type="term" value="P:proteolysis"/>
    <property type="evidence" value="ECO:0007669"/>
    <property type="project" value="UniProtKB-KW"/>
</dbReference>
<dbReference type="InterPro" id="IPR001314">
    <property type="entry name" value="Peptidase_S1A"/>
</dbReference>
<dbReference type="InterPro" id="IPR001254">
    <property type="entry name" value="Trypsin_dom"/>
</dbReference>
<dbReference type="FunFam" id="2.40.10.10:FF:000003">
    <property type="entry name" value="Transmembrane serine protease 3"/>
    <property type="match status" value="1"/>
</dbReference>
<dbReference type="PROSITE" id="PS50240">
    <property type="entry name" value="TRYPSIN_DOM"/>
    <property type="match status" value="1"/>
</dbReference>
<dbReference type="InterPro" id="IPR018114">
    <property type="entry name" value="TRYPSIN_HIS"/>
</dbReference>
<keyword evidence="4" id="KW-1015">Disulfide bond</keyword>